<keyword evidence="2" id="KW-0805">Transcription regulation</keyword>
<gene>
    <name evidence="6" type="ORF">DBV39_07950</name>
</gene>
<dbReference type="Gene3D" id="3.40.190.290">
    <property type="match status" value="1"/>
</dbReference>
<feature type="domain" description="HTH lysR-type" evidence="5">
    <location>
        <begin position="8"/>
        <end position="65"/>
    </location>
</feature>
<dbReference type="GO" id="GO:0005829">
    <property type="term" value="C:cytosol"/>
    <property type="evidence" value="ECO:0007669"/>
    <property type="project" value="TreeGrafter"/>
</dbReference>
<dbReference type="CDD" id="cd05466">
    <property type="entry name" value="PBP2_LTTR_substrate"/>
    <property type="match status" value="1"/>
</dbReference>
<dbReference type="InterPro" id="IPR036390">
    <property type="entry name" value="WH_DNA-bd_sf"/>
</dbReference>
<evidence type="ECO:0000256" key="2">
    <source>
        <dbReference type="ARBA" id="ARBA00023015"/>
    </source>
</evidence>
<reference evidence="6 7" key="1">
    <citation type="submission" date="2018-04" db="EMBL/GenBank/DDBJ databases">
        <title>Bordetella sp. HZ20 isolated from seawater.</title>
        <authorList>
            <person name="Sun C."/>
        </authorList>
    </citation>
    <scope>NUCLEOTIDE SEQUENCE [LARGE SCALE GENOMIC DNA]</scope>
    <source>
        <strain evidence="6 7">HZ20</strain>
    </source>
</reference>
<dbReference type="InterPro" id="IPR036388">
    <property type="entry name" value="WH-like_DNA-bd_sf"/>
</dbReference>
<evidence type="ECO:0000259" key="5">
    <source>
        <dbReference type="PROSITE" id="PS50931"/>
    </source>
</evidence>
<evidence type="ECO:0000256" key="1">
    <source>
        <dbReference type="ARBA" id="ARBA00009437"/>
    </source>
</evidence>
<evidence type="ECO:0000313" key="7">
    <source>
        <dbReference type="Proteomes" id="UP000244571"/>
    </source>
</evidence>
<organism evidence="6 7">
    <name type="scientific">Orrella marina</name>
    <dbReference type="NCBI Taxonomy" id="2163011"/>
    <lineage>
        <taxon>Bacteria</taxon>
        <taxon>Pseudomonadati</taxon>
        <taxon>Pseudomonadota</taxon>
        <taxon>Betaproteobacteria</taxon>
        <taxon>Burkholderiales</taxon>
        <taxon>Alcaligenaceae</taxon>
        <taxon>Orrella</taxon>
    </lineage>
</organism>
<dbReference type="PROSITE" id="PS50931">
    <property type="entry name" value="HTH_LYSR"/>
    <property type="match status" value="1"/>
</dbReference>
<keyword evidence="3" id="KW-0238">DNA-binding</keyword>
<dbReference type="Proteomes" id="UP000244571">
    <property type="component" value="Chromosome"/>
</dbReference>
<dbReference type="InterPro" id="IPR005119">
    <property type="entry name" value="LysR_subst-bd"/>
</dbReference>
<sequence>MGINPNNLTLRQLRAFRSVARARSFTLAARALHITPSALSELIKQLESTLGARLFDPTTRKVTLTLVGEQFFDDIEEILGDLDHSLQRIHEGIVGDGWVKIAGSPAALKGIVIPNLAGMRERYPKVKVSLTEGGAKEIFDEIQSGSADFGIGSINPEHEAELDCWALFVDRLGLVASADHRLLTQNRDAIDIQDLEGLSFVGLTENTLIDQILASHKSAPASVTEPSMRVSNPTLLISALMENLGVSVLTALTYHFIDNPRIGFKLFSDPRLSRRIQLFRKQSRTLSPPAMIVWDEIYRHKLSTPSICGVTVEP</sequence>
<dbReference type="FunFam" id="1.10.10.10:FF:000001">
    <property type="entry name" value="LysR family transcriptional regulator"/>
    <property type="match status" value="1"/>
</dbReference>
<dbReference type="KEGG" id="boz:DBV39_07950"/>
<dbReference type="AlphaFoldDB" id="A0A2R4XIK2"/>
<dbReference type="SUPFAM" id="SSF53850">
    <property type="entry name" value="Periplasmic binding protein-like II"/>
    <property type="match status" value="1"/>
</dbReference>
<dbReference type="EMBL" id="CP028901">
    <property type="protein sequence ID" value="AWB33646.1"/>
    <property type="molecule type" value="Genomic_DNA"/>
</dbReference>
<dbReference type="InterPro" id="IPR050950">
    <property type="entry name" value="HTH-type_LysR_regulators"/>
</dbReference>
<dbReference type="GO" id="GO:0003700">
    <property type="term" value="F:DNA-binding transcription factor activity"/>
    <property type="evidence" value="ECO:0007669"/>
    <property type="project" value="InterPro"/>
</dbReference>
<accession>A0A2R4XIK2</accession>
<evidence type="ECO:0000256" key="3">
    <source>
        <dbReference type="ARBA" id="ARBA00023125"/>
    </source>
</evidence>
<keyword evidence="4" id="KW-0804">Transcription</keyword>
<evidence type="ECO:0000313" key="6">
    <source>
        <dbReference type="EMBL" id="AWB33646.1"/>
    </source>
</evidence>
<name>A0A2R4XIK2_9BURK</name>
<dbReference type="GO" id="GO:0003677">
    <property type="term" value="F:DNA binding"/>
    <property type="evidence" value="ECO:0007669"/>
    <property type="project" value="UniProtKB-KW"/>
</dbReference>
<evidence type="ECO:0000256" key="4">
    <source>
        <dbReference type="ARBA" id="ARBA00023163"/>
    </source>
</evidence>
<dbReference type="Pfam" id="PF03466">
    <property type="entry name" value="LysR_substrate"/>
    <property type="match status" value="1"/>
</dbReference>
<dbReference type="Gene3D" id="1.10.10.10">
    <property type="entry name" value="Winged helix-like DNA-binding domain superfamily/Winged helix DNA-binding domain"/>
    <property type="match status" value="1"/>
</dbReference>
<keyword evidence="7" id="KW-1185">Reference proteome</keyword>
<protein>
    <submittedName>
        <fullName evidence="6">LysR family transcriptional regulator</fullName>
    </submittedName>
</protein>
<dbReference type="PRINTS" id="PR00039">
    <property type="entry name" value="HTHLYSR"/>
</dbReference>
<dbReference type="InterPro" id="IPR000847">
    <property type="entry name" value="LysR_HTH_N"/>
</dbReference>
<dbReference type="PANTHER" id="PTHR30419:SF8">
    <property type="entry name" value="NITROGEN ASSIMILATION TRANSCRIPTIONAL ACTIVATOR-RELATED"/>
    <property type="match status" value="1"/>
</dbReference>
<dbReference type="Pfam" id="PF00126">
    <property type="entry name" value="HTH_1"/>
    <property type="match status" value="1"/>
</dbReference>
<dbReference type="SUPFAM" id="SSF46785">
    <property type="entry name" value="Winged helix' DNA-binding domain"/>
    <property type="match status" value="1"/>
</dbReference>
<comment type="similarity">
    <text evidence="1">Belongs to the LysR transcriptional regulatory family.</text>
</comment>
<proteinExistence type="inferred from homology"/>
<dbReference type="PANTHER" id="PTHR30419">
    <property type="entry name" value="HTH-TYPE TRANSCRIPTIONAL REGULATOR YBHD"/>
    <property type="match status" value="1"/>
</dbReference>